<sequence>MDSSQGKRFGCRRVVAVGSRFVHVKTRGGSRAETVGKATKPDIFGRVITLLAVSAGSRTSSGRLRG</sequence>
<name>A0A4C1YJR3_EUMVA</name>
<proteinExistence type="predicted"/>
<reference evidence="1 2" key="1">
    <citation type="journal article" date="2019" name="Commun. Biol.">
        <title>The bagworm genome reveals a unique fibroin gene that provides high tensile strength.</title>
        <authorList>
            <person name="Kono N."/>
            <person name="Nakamura H."/>
            <person name="Ohtoshi R."/>
            <person name="Tomita M."/>
            <person name="Numata K."/>
            <person name="Arakawa K."/>
        </authorList>
    </citation>
    <scope>NUCLEOTIDE SEQUENCE [LARGE SCALE GENOMIC DNA]</scope>
</reference>
<dbReference type="AlphaFoldDB" id="A0A4C1YJR3"/>
<keyword evidence="2" id="KW-1185">Reference proteome</keyword>
<dbReference type="Proteomes" id="UP000299102">
    <property type="component" value="Unassembled WGS sequence"/>
</dbReference>
<evidence type="ECO:0000313" key="1">
    <source>
        <dbReference type="EMBL" id="GBP76621.1"/>
    </source>
</evidence>
<dbReference type="EMBL" id="BGZK01001296">
    <property type="protein sequence ID" value="GBP76621.1"/>
    <property type="molecule type" value="Genomic_DNA"/>
</dbReference>
<evidence type="ECO:0000313" key="2">
    <source>
        <dbReference type="Proteomes" id="UP000299102"/>
    </source>
</evidence>
<protein>
    <submittedName>
        <fullName evidence="1">Uncharacterized protein</fullName>
    </submittedName>
</protein>
<gene>
    <name evidence="1" type="ORF">EVAR_54582_1</name>
</gene>
<comment type="caution">
    <text evidence="1">The sequence shown here is derived from an EMBL/GenBank/DDBJ whole genome shotgun (WGS) entry which is preliminary data.</text>
</comment>
<accession>A0A4C1YJR3</accession>
<organism evidence="1 2">
    <name type="scientific">Eumeta variegata</name>
    <name type="common">Bagworm moth</name>
    <name type="synonym">Eumeta japonica</name>
    <dbReference type="NCBI Taxonomy" id="151549"/>
    <lineage>
        <taxon>Eukaryota</taxon>
        <taxon>Metazoa</taxon>
        <taxon>Ecdysozoa</taxon>
        <taxon>Arthropoda</taxon>
        <taxon>Hexapoda</taxon>
        <taxon>Insecta</taxon>
        <taxon>Pterygota</taxon>
        <taxon>Neoptera</taxon>
        <taxon>Endopterygota</taxon>
        <taxon>Lepidoptera</taxon>
        <taxon>Glossata</taxon>
        <taxon>Ditrysia</taxon>
        <taxon>Tineoidea</taxon>
        <taxon>Psychidae</taxon>
        <taxon>Oiketicinae</taxon>
        <taxon>Eumeta</taxon>
    </lineage>
</organism>